<name>A0A9X2HM35_9SPHN</name>
<dbReference type="GO" id="GO:0016618">
    <property type="term" value="F:hydroxypyruvate reductase [NAD(P)H] activity"/>
    <property type="evidence" value="ECO:0007669"/>
    <property type="project" value="TreeGrafter"/>
</dbReference>
<dbReference type="InterPro" id="IPR050223">
    <property type="entry name" value="D-isomer_2-hydroxyacid_DH"/>
</dbReference>
<dbReference type="SUPFAM" id="SSF52283">
    <property type="entry name" value="Formate/glycerate dehydrogenase catalytic domain-like"/>
    <property type="match status" value="1"/>
</dbReference>
<dbReference type="PANTHER" id="PTHR10996:SF178">
    <property type="entry name" value="2-HYDROXYACID DEHYDROGENASE YGL185C-RELATED"/>
    <property type="match status" value="1"/>
</dbReference>
<dbReference type="PANTHER" id="PTHR10996">
    <property type="entry name" value="2-HYDROXYACID DEHYDROGENASE-RELATED"/>
    <property type="match status" value="1"/>
</dbReference>
<keyword evidence="7" id="KW-1185">Reference proteome</keyword>
<evidence type="ECO:0000256" key="3">
    <source>
        <dbReference type="RuleBase" id="RU003719"/>
    </source>
</evidence>
<organism evidence="6 7">
    <name type="scientific">Sphingomonas tagetis</name>
    <dbReference type="NCBI Taxonomy" id="2949092"/>
    <lineage>
        <taxon>Bacteria</taxon>
        <taxon>Pseudomonadati</taxon>
        <taxon>Pseudomonadota</taxon>
        <taxon>Alphaproteobacteria</taxon>
        <taxon>Sphingomonadales</taxon>
        <taxon>Sphingomonadaceae</taxon>
        <taxon>Sphingomonas</taxon>
    </lineage>
</organism>
<dbReference type="EMBL" id="JAMLDX010000015">
    <property type="protein sequence ID" value="MCP3732127.1"/>
    <property type="molecule type" value="Genomic_DNA"/>
</dbReference>
<dbReference type="Pfam" id="PF00389">
    <property type="entry name" value="2-Hacid_dh"/>
    <property type="match status" value="1"/>
</dbReference>
<keyword evidence="2" id="KW-0520">NAD</keyword>
<comment type="caution">
    <text evidence="6">The sequence shown here is derived from an EMBL/GenBank/DDBJ whole genome shotgun (WGS) entry which is preliminary data.</text>
</comment>
<evidence type="ECO:0000256" key="2">
    <source>
        <dbReference type="ARBA" id="ARBA00023027"/>
    </source>
</evidence>
<evidence type="ECO:0000259" key="4">
    <source>
        <dbReference type="Pfam" id="PF00389"/>
    </source>
</evidence>
<dbReference type="GO" id="GO:0005829">
    <property type="term" value="C:cytosol"/>
    <property type="evidence" value="ECO:0007669"/>
    <property type="project" value="TreeGrafter"/>
</dbReference>
<dbReference type="Pfam" id="PF02826">
    <property type="entry name" value="2-Hacid_dh_C"/>
    <property type="match status" value="1"/>
</dbReference>
<accession>A0A9X2HM35</accession>
<proteinExistence type="inferred from homology"/>
<comment type="similarity">
    <text evidence="3">Belongs to the D-isomer specific 2-hydroxyacid dehydrogenase family.</text>
</comment>
<dbReference type="InterPro" id="IPR006140">
    <property type="entry name" value="D-isomer_DH_NAD-bd"/>
</dbReference>
<gene>
    <name evidence="6" type="ORF">M9978_17025</name>
</gene>
<evidence type="ECO:0000256" key="1">
    <source>
        <dbReference type="ARBA" id="ARBA00023002"/>
    </source>
</evidence>
<reference evidence="6" key="1">
    <citation type="submission" date="2022-05" db="EMBL/GenBank/DDBJ databases">
        <title>Sphingomonas sp. strain MG17 Genome sequencing and assembly.</title>
        <authorList>
            <person name="Kim I."/>
        </authorList>
    </citation>
    <scope>NUCLEOTIDE SEQUENCE</scope>
    <source>
        <strain evidence="6">MG17</strain>
    </source>
</reference>
<dbReference type="SUPFAM" id="SSF51735">
    <property type="entry name" value="NAD(P)-binding Rossmann-fold domains"/>
    <property type="match status" value="1"/>
</dbReference>
<dbReference type="Gene3D" id="3.40.50.720">
    <property type="entry name" value="NAD(P)-binding Rossmann-like Domain"/>
    <property type="match status" value="2"/>
</dbReference>
<dbReference type="Proteomes" id="UP001139451">
    <property type="component" value="Unassembled WGS sequence"/>
</dbReference>
<dbReference type="InterPro" id="IPR006139">
    <property type="entry name" value="D-isomer_2_OHA_DH_cat_dom"/>
</dbReference>
<protein>
    <submittedName>
        <fullName evidence="6">2-hydroxyacid dehydrogenase</fullName>
    </submittedName>
</protein>
<feature type="domain" description="D-isomer specific 2-hydroxyacid dehydrogenase catalytic" evidence="4">
    <location>
        <begin position="19"/>
        <end position="305"/>
    </location>
</feature>
<keyword evidence="1 3" id="KW-0560">Oxidoreductase</keyword>
<evidence type="ECO:0000259" key="5">
    <source>
        <dbReference type="Pfam" id="PF02826"/>
    </source>
</evidence>
<sequence length="306" mass="32711">MSRPLVLLTTPQLDFAAPALLERYDVVRWWEAPPNELLQRVKALVCMGHHPLHMLDRLTDLAMVACFTAGYDAIDLAALRERNIVVCNAGEAAAEPVAEFALALILASTRNVAWGNALVHAGHWGDGPIRLGRGLPELKLGIVGMGAIGRALAAKADVLGMSVHWWGPRAKPEISTPRMATLLELAAQCDVLALCARSDETNRHMVSRAALDALGPTGLLVNVARGQLVDEDALRNALCEGRLGAAALDVFEVEPTPADRWAGIPNLLATPHIAGATKGNAVGMTAVMRDNLDRFFDGLAPSNRIV</sequence>
<evidence type="ECO:0000313" key="6">
    <source>
        <dbReference type="EMBL" id="MCP3732127.1"/>
    </source>
</evidence>
<dbReference type="InterPro" id="IPR036291">
    <property type="entry name" value="NAD(P)-bd_dom_sf"/>
</dbReference>
<evidence type="ECO:0000313" key="7">
    <source>
        <dbReference type="Proteomes" id="UP001139451"/>
    </source>
</evidence>
<dbReference type="AlphaFoldDB" id="A0A9X2HM35"/>
<feature type="domain" description="D-isomer specific 2-hydroxyacid dehydrogenase NAD-binding" evidence="5">
    <location>
        <begin position="102"/>
        <end position="274"/>
    </location>
</feature>
<dbReference type="GO" id="GO:0030267">
    <property type="term" value="F:glyoxylate reductase (NADPH) activity"/>
    <property type="evidence" value="ECO:0007669"/>
    <property type="project" value="TreeGrafter"/>
</dbReference>
<dbReference type="GO" id="GO:0051287">
    <property type="term" value="F:NAD binding"/>
    <property type="evidence" value="ECO:0007669"/>
    <property type="project" value="InterPro"/>
</dbReference>